<dbReference type="AlphaFoldDB" id="A0A645CZL9"/>
<protein>
    <submittedName>
        <fullName evidence="1">Uncharacterized protein</fullName>
    </submittedName>
</protein>
<proteinExistence type="predicted"/>
<organism evidence="1">
    <name type="scientific">bioreactor metagenome</name>
    <dbReference type="NCBI Taxonomy" id="1076179"/>
    <lineage>
        <taxon>unclassified sequences</taxon>
        <taxon>metagenomes</taxon>
        <taxon>ecological metagenomes</taxon>
    </lineage>
</organism>
<dbReference type="EMBL" id="VSSQ01031209">
    <property type="protein sequence ID" value="MPM82012.1"/>
    <property type="molecule type" value="Genomic_DNA"/>
</dbReference>
<sequence>MYIEGRLRIMYDYGNNSDYGLSLVNEFEQRRAELIAERNKNSPRLSVVIPKGRLRI</sequence>
<name>A0A645CZL9_9ZZZZ</name>
<reference evidence="1" key="1">
    <citation type="submission" date="2019-08" db="EMBL/GenBank/DDBJ databases">
        <authorList>
            <person name="Kucharzyk K."/>
            <person name="Murdoch R.W."/>
            <person name="Higgins S."/>
            <person name="Loffler F."/>
        </authorList>
    </citation>
    <scope>NUCLEOTIDE SEQUENCE</scope>
</reference>
<accession>A0A645CZL9</accession>
<comment type="caution">
    <text evidence="1">The sequence shown here is derived from an EMBL/GenBank/DDBJ whole genome shotgun (WGS) entry which is preliminary data.</text>
</comment>
<gene>
    <name evidence="1" type="ORF">SDC9_129070</name>
</gene>
<evidence type="ECO:0000313" key="1">
    <source>
        <dbReference type="EMBL" id="MPM82012.1"/>
    </source>
</evidence>